<dbReference type="Proteomes" id="UP000799776">
    <property type="component" value="Unassembled WGS sequence"/>
</dbReference>
<dbReference type="Pfam" id="PF00172">
    <property type="entry name" value="Zn_clus"/>
    <property type="match status" value="1"/>
</dbReference>
<evidence type="ECO:0000259" key="2">
    <source>
        <dbReference type="PROSITE" id="PS50048"/>
    </source>
</evidence>
<feature type="domain" description="Zn(2)-C6 fungal-type" evidence="2">
    <location>
        <begin position="14"/>
        <end position="44"/>
    </location>
</feature>
<keyword evidence="4" id="KW-1185">Reference proteome</keyword>
<evidence type="ECO:0000313" key="4">
    <source>
        <dbReference type="Proteomes" id="UP000799776"/>
    </source>
</evidence>
<dbReference type="OrthoDB" id="25921at2759"/>
<sequence length="56" mass="6243">TTAAVDQALNSLASCIRCRERRVGCDRMLPSCQACSQIGAECELYDHVLEAKFPRR</sequence>
<name>A0A9P4HX77_9PEZI</name>
<feature type="non-terminal residue" evidence="3">
    <location>
        <position position="56"/>
    </location>
</feature>
<feature type="non-terminal residue" evidence="3">
    <location>
        <position position="1"/>
    </location>
</feature>
<dbReference type="SMART" id="SM00066">
    <property type="entry name" value="GAL4"/>
    <property type="match status" value="1"/>
</dbReference>
<keyword evidence="1" id="KW-0539">Nucleus</keyword>
<dbReference type="EMBL" id="ML978719">
    <property type="protein sequence ID" value="KAF2087518.1"/>
    <property type="molecule type" value="Genomic_DNA"/>
</dbReference>
<reference evidence="3" key="1">
    <citation type="journal article" date="2020" name="Stud. Mycol.">
        <title>101 Dothideomycetes genomes: a test case for predicting lifestyles and emergence of pathogens.</title>
        <authorList>
            <person name="Haridas S."/>
            <person name="Albert R."/>
            <person name="Binder M."/>
            <person name="Bloem J."/>
            <person name="Labutti K."/>
            <person name="Salamov A."/>
            <person name="Andreopoulos B."/>
            <person name="Baker S."/>
            <person name="Barry K."/>
            <person name="Bills G."/>
            <person name="Bluhm B."/>
            <person name="Cannon C."/>
            <person name="Castanera R."/>
            <person name="Culley D."/>
            <person name="Daum C."/>
            <person name="Ezra D."/>
            <person name="Gonzalez J."/>
            <person name="Henrissat B."/>
            <person name="Kuo A."/>
            <person name="Liang C."/>
            <person name="Lipzen A."/>
            <person name="Lutzoni F."/>
            <person name="Magnuson J."/>
            <person name="Mondo S."/>
            <person name="Nolan M."/>
            <person name="Ohm R."/>
            <person name="Pangilinan J."/>
            <person name="Park H.-J."/>
            <person name="Ramirez L."/>
            <person name="Alfaro M."/>
            <person name="Sun H."/>
            <person name="Tritt A."/>
            <person name="Yoshinaga Y."/>
            <person name="Zwiers L.-H."/>
            <person name="Turgeon B."/>
            <person name="Goodwin S."/>
            <person name="Spatafora J."/>
            <person name="Crous P."/>
            <person name="Grigoriev I."/>
        </authorList>
    </citation>
    <scope>NUCLEOTIDE SEQUENCE</scope>
    <source>
        <strain evidence="3">CBS 121410</strain>
    </source>
</reference>
<dbReference type="AlphaFoldDB" id="A0A9P4HX77"/>
<dbReference type="CDD" id="cd00067">
    <property type="entry name" value="GAL4"/>
    <property type="match status" value="1"/>
</dbReference>
<evidence type="ECO:0000313" key="3">
    <source>
        <dbReference type="EMBL" id="KAF2087518.1"/>
    </source>
</evidence>
<dbReference type="InterPro" id="IPR036864">
    <property type="entry name" value="Zn2-C6_fun-type_DNA-bd_sf"/>
</dbReference>
<dbReference type="Gene3D" id="4.10.240.10">
    <property type="entry name" value="Zn(2)-C6 fungal-type DNA-binding domain"/>
    <property type="match status" value="1"/>
</dbReference>
<dbReference type="GO" id="GO:0000981">
    <property type="term" value="F:DNA-binding transcription factor activity, RNA polymerase II-specific"/>
    <property type="evidence" value="ECO:0007669"/>
    <property type="project" value="InterPro"/>
</dbReference>
<accession>A0A9P4HX77</accession>
<dbReference type="SUPFAM" id="SSF57701">
    <property type="entry name" value="Zn2/Cys6 DNA-binding domain"/>
    <property type="match status" value="1"/>
</dbReference>
<gene>
    <name evidence="3" type="ORF">K490DRAFT_21009</name>
</gene>
<dbReference type="GO" id="GO:0008270">
    <property type="term" value="F:zinc ion binding"/>
    <property type="evidence" value="ECO:0007669"/>
    <property type="project" value="InterPro"/>
</dbReference>
<protein>
    <recommendedName>
        <fullName evidence="2">Zn(2)-C6 fungal-type domain-containing protein</fullName>
    </recommendedName>
</protein>
<organism evidence="3 4">
    <name type="scientific">Saccharata proteae CBS 121410</name>
    <dbReference type="NCBI Taxonomy" id="1314787"/>
    <lineage>
        <taxon>Eukaryota</taxon>
        <taxon>Fungi</taxon>
        <taxon>Dikarya</taxon>
        <taxon>Ascomycota</taxon>
        <taxon>Pezizomycotina</taxon>
        <taxon>Dothideomycetes</taxon>
        <taxon>Dothideomycetes incertae sedis</taxon>
        <taxon>Botryosphaeriales</taxon>
        <taxon>Saccharataceae</taxon>
        <taxon>Saccharata</taxon>
    </lineage>
</organism>
<dbReference type="InterPro" id="IPR001138">
    <property type="entry name" value="Zn2Cys6_DnaBD"/>
</dbReference>
<comment type="caution">
    <text evidence="3">The sequence shown here is derived from an EMBL/GenBank/DDBJ whole genome shotgun (WGS) entry which is preliminary data.</text>
</comment>
<evidence type="ECO:0000256" key="1">
    <source>
        <dbReference type="ARBA" id="ARBA00023242"/>
    </source>
</evidence>
<dbReference type="PROSITE" id="PS00463">
    <property type="entry name" value="ZN2_CY6_FUNGAL_1"/>
    <property type="match status" value="1"/>
</dbReference>
<proteinExistence type="predicted"/>
<dbReference type="PROSITE" id="PS50048">
    <property type="entry name" value="ZN2_CY6_FUNGAL_2"/>
    <property type="match status" value="1"/>
</dbReference>